<dbReference type="Proteomes" id="UP000011688">
    <property type="component" value="Unassembled WGS sequence"/>
</dbReference>
<dbReference type="EMBL" id="AOIB01000031">
    <property type="protein sequence ID" value="ELY55502.1"/>
    <property type="molecule type" value="Genomic_DNA"/>
</dbReference>
<keyword evidence="4" id="KW-1185">Reference proteome</keyword>
<evidence type="ECO:0000313" key="4">
    <source>
        <dbReference type="Proteomes" id="UP000011688"/>
    </source>
</evidence>
<feature type="region of interest" description="Disordered" evidence="1">
    <location>
        <begin position="189"/>
        <end position="216"/>
    </location>
</feature>
<organism evidence="3 4">
    <name type="scientific">Natronococcus amylolyticus DSM 10524</name>
    <dbReference type="NCBI Taxonomy" id="1227497"/>
    <lineage>
        <taxon>Archaea</taxon>
        <taxon>Methanobacteriati</taxon>
        <taxon>Methanobacteriota</taxon>
        <taxon>Stenosarchaea group</taxon>
        <taxon>Halobacteria</taxon>
        <taxon>Halobacteriales</taxon>
        <taxon>Natrialbaceae</taxon>
        <taxon>Natronococcus</taxon>
    </lineage>
</organism>
<sequence>MVAVLSEGTRLLFPVVYVLFFLGTLGILAVARRRYAREVWLAGFFTTLLAVTLVGMPLLPVVDMHKFAQPSEEEETYYEIRMVDASGEELRVDDRATPPVTGTRTSTVGGQLADEYTDDQRLEMSEFYLENAREYRQTVEAGERSVTDRLQPPRYVDDRAWTAAELEEYEAFEAIRIYEHTVVYSDDNTAIDSTEERPRVTIDPTDGTVTEHEESR</sequence>
<proteinExistence type="predicted"/>
<dbReference type="eggNOG" id="ENOG502N5G5">
    <property type="taxonomic scope" value="Archaea"/>
</dbReference>
<name>L9X1N5_9EURY</name>
<keyword evidence="2" id="KW-1133">Transmembrane helix</keyword>
<evidence type="ECO:0000256" key="2">
    <source>
        <dbReference type="SAM" id="Phobius"/>
    </source>
</evidence>
<reference evidence="3 4" key="1">
    <citation type="journal article" date="2014" name="PLoS Genet.">
        <title>Phylogenetically driven sequencing of extremely halophilic archaea reveals strategies for static and dynamic osmo-response.</title>
        <authorList>
            <person name="Becker E.A."/>
            <person name="Seitzer P.M."/>
            <person name="Tritt A."/>
            <person name="Larsen D."/>
            <person name="Krusor M."/>
            <person name="Yao A.I."/>
            <person name="Wu D."/>
            <person name="Madern D."/>
            <person name="Eisen J.A."/>
            <person name="Darling A.E."/>
            <person name="Facciotti M.T."/>
        </authorList>
    </citation>
    <scope>NUCLEOTIDE SEQUENCE [LARGE SCALE GENOMIC DNA]</scope>
    <source>
        <strain evidence="3 4">DSM 10524</strain>
    </source>
</reference>
<dbReference type="AlphaFoldDB" id="L9X1N5"/>
<comment type="caution">
    <text evidence="3">The sequence shown here is derived from an EMBL/GenBank/DDBJ whole genome shotgun (WGS) entry which is preliminary data.</text>
</comment>
<evidence type="ECO:0000313" key="3">
    <source>
        <dbReference type="EMBL" id="ELY55502.1"/>
    </source>
</evidence>
<feature type="transmembrane region" description="Helical" evidence="2">
    <location>
        <begin position="12"/>
        <end position="32"/>
    </location>
</feature>
<keyword evidence="2" id="KW-0472">Membrane</keyword>
<dbReference type="RefSeq" id="WP_005558449.1">
    <property type="nucleotide sequence ID" value="NZ_AOIB01000031.1"/>
</dbReference>
<keyword evidence="2" id="KW-0812">Transmembrane</keyword>
<feature type="transmembrane region" description="Helical" evidence="2">
    <location>
        <begin position="39"/>
        <end position="59"/>
    </location>
</feature>
<protein>
    <submittedName>
        <fullName evidence="3">Uncharacterized protein</fullName>
    </submittedName>
</protein>
<gene>
    <name evidence="3" type="ORF">C491_17362</name>
</gene>
<accession>L9X1N5</accession>
<evidence type="ECO:0000256" key="1">
    <source>
        <dbReference type="SAM" id="MobiDB-lite"/>
    </source>
</evidence>